<sequence length="271" mass="31307">MNSRDRQFWTEFLELYRSLPAVWKVKSPEYSSRALKSAGYEQLVQKLREVEPYADRALVVKKINSFRTNFRRDLRKRDQCTEEEPFVSTLWYFELLGFLEGQEDASSCQSLHKASSPEPEALPEALRHTAYDEPRRKKRRTAVKEELTASPAPAELRSGLHSPASPLTLPCRQQRQRFSTFCASEALAHTWRSQFDELAPRQKLLARKLISDVLYYGCMEQLEPCHVAQLQQMMLRRSSTPHIEDVPALPHLGKLYSLDGYDERKSGDSDG</sequence>
<dbReference type="HOGENOM" id="CLU_046601_1_0_1"/>
<dbReference type="KEGG" id="dvi:6623226"/>
<protein>
    <recommendedName>
        <fullName evidence="2">MADF domain-containing protein</fullName>
    </recommendedName>
</protein>
<dbReference type="PANTHER" id="PTHR21505:SF8">
    <property type="entry name" value="DPT-YFP REPRESSOR BY OVEREXPRESSION, ISOFORM D-RELATED"/>
    <property type="match status" value="1"/>
</dbReference>
<dbReference type="InterPro" id="IPR006578">
    <property type="entry name" value="MADF-dom"/>
</dbReference>
<evidence type="ECO:0000313" key="4">
    <source>
        <dbReference type="Proteomes" id="UP000008792"/>
    </source>
</evidence>
<feature type="compositionally biased region" description="Basic and acidic residues" evidence="1">
    <location>
        <begin position="125"/>
        <end position="135"/>
    </location>
</feature>
<dbReference type="PhylomeDB" id="B4LCM5"/>
<dbReference type="Proteomes" id="UP000008792">
    <property type="component" value="Unassembled WGS sequence"/>
</dbReference>
<feature type="region of interest" description="Disordered" evidence="1">
    <location>
        <begin position="109"/>
        <end position="166"/>
    </location>
</feature>
<dbReference type="PROSITE" id="PS51029">
    <property type="entry name" value="MADF"/>
    <property type="match status" value="1"/>
</dbReference>
<name>B4LCM5_DROVI</name>
<evidence type="ECO:0000256" key="1">
    <source>
        <dbReference type="SAM" id="MobiDB-lite"/>
    </source>
</evidence>
<dbReference type="eggNOG" id="ENOG502S3MH">
    <property type="taxonomic scope" value="Eukaryota"/>
</dbReference>
<organism evidence="3 4">
    <name type="scientific">Drosophila virilis</name>
    <name type="common">Fruit fly</name>
    <dbReference type="NCBI Taxonomy" id="7244"/>
    <lineage>
        <taxon>Eukaryota</taxon>
        <taxon>Metazoa</taxon>
        <taxon>Ecdysozoa</taxon>
        <taxon>Arthropoda</taxon>
        <taxon>Hexapoda</taxon>
        <taxon>Insecta</taxon>
        <taxon>Pterygota</taxon>
        <taxon>Neoptera</taxon>
        <taxon>Endopterygota</taxon>
        <taxon>Diptera</taxon>
        <taxon>Brachycera</taxon>
        <taxon>Muscomorpha</taxon>
        <taxon>Ephydroidea</taxon>
        <taxon>Drosophilidae</taxon>
        <taxon>Drosophila</taxon>
    </lineage>
</organism>
<dbReference type="Pfam" id="PF10545">
    <property type="entry name" value="MADF_DNA_bdg"/>
    <property type="match status" value="1"/>
</dbReference>
<evidence type="ECO:0000259" key="2">
    <source>
        <dbReference type="PROSITE" id="PS51029"/>
    </source>
</evidence>
<dbReference type="InParanoid" id="B4LCM5"/>
<dbReference type="OrthoDB" id="6152242at2759"/>
<feature type="domain" description="MADF" evidence="2">
    <location>
        <begin position="11"/>
        <end position="104"/>
    </location>
</feature>
<dbReference type="EMBL" id="CH940647">
    <property type="protein sequence ID" value="EDW70917.1"/>
    <property type="molecule type" value="Genomic_DNA"/>
</dbReference>
<gene>
    <name evidence="3" type="primary">Dvir\GJ11280</name>
    <name evidence="3" type="ORF">Dvir_GJ11280</name>
</gene>
<dbReference type="AlphaFoldDB" id="B4LCM5"/>
<reference evidence="3 4" key="1">
    <citation type="journal article" date="2007" name="Nature">
        <title>Evolution of genes and genomes on the Drosophila phylogeny.</title>
        <authorList>
            <consortium name="Drosophila 12 Genomes Consortium"/>
            <person name="Clark A.G."/>
            <person name="Eisen M.B."/>
            <person name="Smith D.R."/>
            <person name="Bergman C.M."/>
            <person name="Oliver B."/>
            <person name="Markow T.A."/>
            <person name="Kaufman T.C."/>
            <person name="Kellis M."/>
            <person name="Gelbart W."/>
            <person name="Iyer V.N."/>
            <person name="Pollard D.A."/>
            <person name="Sackton T.B."/>
            <person name="Larracuente A.M."/>
            <person name="Singh N.D."/>
            <person name="Abad J.P."/>
            <person name="Abt D.N."/>
            <person name="Adryan B."/>
            <person name="Aguade M."/>
            <person name="Akashi H."/>
            <person name="Anderson W.W."/>
            <person name="Aquadro C.F."/>
            <person name="Ardell D.H."/>
            <person name="Arguello R."/>
            <person name="Artieri C.G."/>
            <person name="Barbash D.A."/>
            <person name="Barker D."/>
            <person name="Barsanti P."/>
            <person name="Batterham P."/>
            <person name="Batzoglou S."/>
            <person name="Begun D."/>
            <person name="Bhutkar A."/>
            <person name="Blanco E."/>
            <person name="Bosak S.A."/>
            <person name="Bradley R.K."/>
            <person name="Brand A.D."/>
            <person name="Brent M.R."/>
            <person name="Brooks A.N."/>
            <person name="Brown R.H."/>
            <person name="Butlin R.K."/>
            <person name="Caggese C."/>
            <person name="Calvi B.R."/>
            <person name="Bernardo de Carvalho A."/>
            <person name="Caspi A."/>
            <person name="Castrezana S."/>
            <person name="Celniker S.E."/>
            <person name="Chang J.L."/>
            <person name="Chapple C."/>
            <person name="Chatterji S."/>
            <person name="Chinwalla A."/>
            <person name="Civetta A."/>
            <person name="Clifton S.W."/>
            <person name="Comeron J.M."/>
            <person name="Costello J.C."/>
            <person name="Coyne J.A."/>
            <person name="Daub J."/>
            <person name="David R.G."/>
            <person name="Delcher A.L."/>
            <person name="Delehaunty K."/>
            <person name="Do C.B."/>
            <person name="Ebling H."/>
            <person name="Edwards K."/>
            <person name="Eickbush T."/>
            <person name="Evans J.D."/>
            <person name="Filipski A."/>
            <person name="Findeiss S."/>
            <person name="Freyhult E."/>
            <person name="Fulton L."/>
            <person name="Fulton R."/>
            <person name="Garcia A.C."/>
            <person name="Gardiner A."/>
            <person name="Garfield D.A."/>
            <person name="Garvin B.E."/>
            <person name="Gibson G."/>
            <person name="Gilbert D."/>
            <person name="Gnerre S."/>
            <person name="Godfrey J."/>
            <person name="Good R."/>
            <person name="Gotea V."/>
            <person name="Gravely B."/>
            <person name="Greenberg A.J."/>
            <person name="Griffiths-Jones S."/>
            <person name="Gross S."/>
            <person name="Guigo R."/>
            <person name="Gustafson E.A."/>
            <person name="Haerty W."/>
            <person name="Hahn M.W."/>
            <person name="Halligan D.L."/>
            <person name="Halpern A.L."/>
            <person name="Halter G.M."/>
            <person name="Han M.V."/>
            <person name="Heger A."/>
            <person name="Hillier L."/>
            <person name="Hinrichs A.S."/>
            <person name="Holmes I."/>
            <person name="Hoskins R.A."/>
            <person name="Hubisz M.J."/>
            <person name="Hultmark D."/>
            <person name="Huntley M.A."/>
            <person name="Jaffe D.B."/>
            <person name="Jagadeeshan S."/>
            <person name="Jeck W.R."/>
            <person name="Johnson J."/>
            <person name="Jones C.D."/>
            <person name="Jordan W.C."/>
            <person name="Karpen G.H."/>
            <person name="Kataoka E."/>
            <person name="Keightley P.D."/>
            <person name="Kheradpour P."/>
            <person name="Kirkness E.F."/>
            <person name="Koerich L.B."/>
            <person name="Kristiansen K."/>
            <person name="Kudrna D."/>
            <person name="Kulathinal R.J."/>
            <person name="Kumar S."/>
            <person name="Kwok R."/>
            <person name="Lander E."/>
            <person name="Langley C.H."/>
            <person name="Lapoint R."/>
            <person name="Lazzaro B.P."/>
            <person name="Lee S.J."/>
            <person name="Levesque L."/>
            <person name="Li R."/>
            <person name="Lin C.F."/>
            <person name="Lin M.F."/>
            <person name="Lindblad-Toh K."/>
            <person name="Llopart A."/>
            <person name="Long M."/>
            <person name="Low L."/>
            <person name="Lozovsky E."/>
            <person name="Lu J."/>
            <person name="Luo M."/>
            <person name="Machado C.A."/>
            <person name="Makalowski W."/>
            <person name="Marzo M."/>
            <person name="Matsuda M."/>
            <person name="Matzkin L."/>
            <person name="McAllister B."/>
            <person name="McBride C.S."/>
            <person name="McKernan B."/>
            <person name="McKernan K."/>
            <person name="Mendez-Lago M."/>
            <person name="Minx P."/>
            <person name="Mollenhauer M.U."/>
            <person name="Montooth K."/>
            <person name="Mount S.M."/>
            <person name="Mu X."/>
            <person name="Myers E."/>
            <person name="Negre B."/>
            <person name="Newfeld S."/>
            <person name="Nielsen R."/>
            <person name="Noor M.A."/>
            <person name="O'Grady P."/>
            <person name="Pachter L."/>
            <person name="Papaceit M."/>
            <person name="Parisi M.J."/>
            <person name="Parisi M."/>
            <person name="Parts L."/>
            <person name="Pedersen J.S."/>
            <person name="Pesole G."/>
            <person name="Phillippy A.M."/>
            <person name="Ponting C.P."/>
            <person name="Pop M."/>
            <person name="Porcelli D."/>
            <person name="Powell J.R."/>
            <person name="Prohaska S."/>
            <person name="Pruitt K."/>
            <person name="Puig M."/>
            <person name="Quesneville H."/>
            <person name="Ram K.R."/>
            <person name="Rand D."/>
            <person name="Rasmussen M.D."/>
            <person name="Reed L.K."/>
            <person name="Reenan R."/>
            <person name="Reily A."/>
            <person name="Remington K.A."/>
            <person name="Rieger T.T."/>
            <person name="Ritchie M.G."/>
            <person name="Robin C."/>
            <person name="Rogers Y.H."/>
            <person name="Rohde C."/>
            <person name="Rozas J."/>
            <person name="Rubenfield M.J."/>
            <person name="Ruiz A."/>
            <person name="Russo S."/>
            <person name="Salzberg S.L."/>
            <person name="Sanchez-Gracia A."/>
            <person name="Saranga D.J."/>
            <person name="Sato H."/>
            <person name="Schaeffer S.W."/>
            <person name="Schatz M.C."/>
            <person name="Schlenke T."/>
            <person name="Schwartz R."/>
            <person name="Segarra C."/>
            <person name="Singh R.S."/>
            <person name="Sirot L."/>
            <person name="Sirota M."/>
            <person name="Sisneros N.B."/>
            <person name="Smith C.D."/>
            <person name="Smith T.F."/>
            <person name="Spieth J."/>
            <person name="Stage D.E."/>
            <person name="Stark A."/>
            <person name="Stephan W."/>
            <person name="Strausberg R.L."/>
            <person name="Strempel S."/>
            <person name="Sturgill D."/>
            <person name="Sutton G."/>
            <person name="Sutton G.G."/>
            <person name="Tao W."/>
            <person name="Teichmann S."/>
            <person name="Tobari Y.N."/>
            <person name="Tomimura Y."/>
            <person name="Tsolas J.M."/>
            <person name="Valente V.L."/>
            <person name="Venter E."/>
            <person name="Venter J.C."/>
            <person name="Vicario S."/>
            <person name="Vieira F.G."/>
            <person name="Vilella A.J."/>
            <person name="Villasante A."/>
            <person name="Walenz B."/>
            <person name="Wang J."/>
            <person name="Wasserman M."/>
            <person name="Watts T."/>
            <person name="Wilson D."/>
            <person name="Wilson R.K."/>
            <person name="Wing R.A."/>
            <person name="Wolfner M.F."/>
            <person name="Wong A."/>
            <person name="Wong G.K."/>
            <person name="Wu C.I."/>
            <person name="Wu G."/>
            <person name="Yamamoto D."/>
            <person name="Yang H.P."/>
            <person name="Yang S.P."/>
            <person name="Yorke J.A."/>
            <person name="Yoshida K."/>
            <person name="Zdobnov E."/>
            <person name="Zhang P."/>
            <person name="Zhang Y."/>
            <person name="Zimin A.V."/>
            <person name="Baldwin J."/>
            <person name="Abdouelleil A."/>
            <person name="Abdulkadir J."/>
            <person name="Abebe A."/>
            <person name="Abera B."/>
            <person name="Abreu J."/>
            <person name="Acer S.C."/>
            <person name="Aftuck L."/>
            <person name="Alexander A."/>
            <person name="An P."/>
            <person name="Anderson E."/>
            <person name="Anderson S."/>
            <person name="Arachi H."/>
            <person name="Azer M."/>
            <person name="Bachantsang P."/>
            <person name="Barry A."/>
            <person name="Bayul T."/>
            <person name="Berlin A."/>
            <person name="Bessette D."/>
            <person name="Bloom T."/>
            <person name="Blye J."/>
            <person name="Boguslavskiy L."/>
            <person name="Bonnet C."/>
            <person name="Boukhgalter B."/>
            <person name="Bourzgui I."/>
            <person name="Brown A."/>
            <person name="Cahill P."/>
            <person name="Channer S."/>
            <person name="Cheshatsang Y."/>
            <person name="Chuda L."/>
            <person name="Citroen M."/>
            <person name="Collymore A."/>
            <person name="Cooke P."/>
            <person name="Costello M."/>
            <person name="D'Aco K."/>
            <person name="Daza R."/>
            <person name="De Haan G."/>
            <person name="DeGray S."/>
            <person name="DeMaso C."/>
            <person name="Dhargay N."/>
            <person name="Dooley K."/>
            <person name="Dooley E."/>
            <person name="Doricent M."/>
            <person name="Dorje P."/>
            <person name="Dorjee K."/>
            <person name="Dupes A."/>
            <person name="Elong R."/>
            <person name="Falk J."/>
            <person name="Farina A."/>
            <person name="Faro S."/>
            <person name="Ferguson D."/>
            <person name="Fisher S."/>
            <person name="Foley C.D."/>
            <person name="Franke A."/>
            <person name="Friedrich D."/>
            <person name="Gadbois L."/>
            <person name="Gearin G."/>
            <person name="Gearin C.R."/>
            <person name="Giannoukos G."/>
            <person name="Goode T."/>
            <person name="Graham J."/>
            <person name="Grandbois E."/>
            <person name="Grewal S."/>
            <person name="Gyaltsen K."/>
            <person name="Hafez N."/>
            <person name="Hagos B."/>
            <person name="Hall J."/>
            <person name="Henson C."/>
            <person name="Hollinger A."/>
            <person name="Honan T."/>
            <person name="Huard M.D."/>
            <person name="Hughes L."/>
            <person name="Hurhula B."/>
            <person name="Husby M.E."/>
            <person name="Kamat A."/>
            <person name="Kanga B."/>
            <person name="Kashin S."/>
            <person name="Khazanovich D."/>
            <person name="Kisner P."/>
            <person name="Lance K."/>
            <person name="Lara M."/>
            <person name="Lee W."/>
            <person name="Lennon N."/>
            <person name="Letendre F."/>
            <person name="LeVine R."/>
            <person name="Lipovsky A."/>
            <person name="Liu X."/>
            <person name="Liu J."/>
            <person name="Liu S."/>
            <person name="Lokyitsang T."/>
            <person name="Lokyitsang Y."/>
            <person name="Lubonja R."/>
            <person name="Lui A."/>
            <person name="MacDonald P."/>
            <person name="Magnisalis V."/>
            <person name="Maru K."/>
            <person name="Matthews C."/>
            <person name="McCusker W."/>
            <person name="McDonough S."/>
            <person name="Mehta T."/>
            <person name="Meldrim J."/>
            <person name="Meneus L."/>
            <person name="Mihai O."/>
            <person name="Mihalev A."/>
            <person name="Mihova T."/>
            <person name="Mittelman R."/>
            <person name="Mlenga V."/>
            <person name="Montmayeur A."/>
            <person name="Mulrain L."/>
            <person name="Navidi A."/>
            <person name="Naylor J."/>
            <person name="Negash T."/>
            <person name="Nguyen T."/>
            <person name="Nguyen N."/>
            <person name="Nicol R."/>
            <person name="Norbu C."/>
            <person name="Norbu N."/>
            <person name="Novod N."/>
            <person name="O'Neill B."/>
            <person name="Osman S."/>
            <person name="Markiewicz E."/>
            <person name="Oyono O.L."/>
            <person name="Patti C."/>
            <person name="Phunkhang P."/>
            <person name="Pierre F."/>
            <person name="Priest M."/>
            <person name="Raghuraman S."/>
            <person name="Rege F."/>
            <person name="Reyes R."/>
            <person name="Rise C."/>
            <person name="Rogov P."/>
            <person name="Ross K."/>
            <person name="Ryan E."/>
            <person name="Settipalli S."/>
            <person name="Shea T."/>
            <person name="Sherpa N."/>
            <person name="Shi L."/>
            <person name="Shih D."/>
            <person name="Sparrow T."/>
            <person name="Spaulding J."/>
            <person name="Stalker J."/>
            <person name="Stange-Thomann N."/>
            <person name="Stavropoulos S."/>
            <person name="Stone C."/>
            <person name="Strader C."/>
            <person name="Tesfaye S."/>
            <person name="Thomson T."/>
            <person name="Thoulutsang Y."/>
            <person name="Thoulutsang D."/>
            <person name="Topham K."/>
            <person name="Topping I."/>
            <person name="Tsamla T."/>
            <person name="Vassiliev H."/>
            <person name="Vo A."/>
            <person name="Wangchuk T."/>
            <person name="Wangdi T."/>
            <person name="Weiand M."/>
            <person name="Wilkinson J."/>
            <person name="Wilson A."/>
            <person name="Yadav S."/>
            <person name="Young G."/>
            <person name="Yu Q."/>
            <person name="Zembek L."/>
            <person name="Zhong D."/>
            <person name="Zimmer A."/>
            <person name="Zwirko Z."/>
            <person name="Jaffe D.B."/>
            <person name="Alvarez P."/>
            <person name="Brockman W."/>
            <person name="Butler J."/>
            <person name="Chin C."/>
            <person name="Gnerre S."/>
            <person name="Grabherr M."/>
            <person name="Kleber M."/>
            <person name="Mauceli E."/>
            <person name="MacCallum I."/>
        </authorList>
    </citation>
    <scope>NUCLEOTIDE SEQUENCE [LARGE SCALE GENOMIC DNA]</scope>
    <source>
        <strain evidence="4">Tucson 15010-1051.87</strain>
    </source>
</reference>
<dbReference type="OMA" id="SRDRQFW"/>
<evidence type="ECO:0000313" key="3">
    <source>
        <dbReference type="EMBL" id="EDW70917.1"/>
    </source>
</evidence>
<accession>B4LCM5</accession>
<dbReference type="PANTHER" id="PTHR21505">
    <property type="entry name" value="MADF DOMAIN-CONTAINING PROTEIN-RELATED"/>
    <property type="match status" value="1"/>
</dbReference>
<proteinExistence type="predicted"/>
<keyword evidence="4" id="KW-1185">Reference proteome</keyword>
<dbReference type="SMART" id="SM00595">
    <property type="entry name" value="MADF"/>
    <property type="match status" value="1"/>
</dbReference>